<sequence length="131" mass="15462">MLKQTWFTYYGDFECTCKQKIELSRYHEYLEYDVKKVHCLNCSNQYVLSWPQMMLPRMLNYHKSVTNFLETKSLHFITDSVAAVAIDAFTKRKTMTYQNKMVRKIVDFSSLTSPKARKLITESSSLNTVPH</sequence>
<dbReference type="Proteomes" id="UP000887577">
    <property type="component" value="Unplaced"/>
</dbReference>
<keyword evidence="1" id="KW-1185">Reference proteome</keyword>
<protein>
    <submittedName>
        <fullName evidence="2">Uncharacterized protein</fullName>
    </submittedName>
</protein>
<evidence type="ECO:0000313" key="2">
    <source>
        <dbReference type="WBParaSite" id="PSU_v2.g7681.t1"/>
    </source>
</evidence>
<dbReference type="WBParaSite" id="PSU_v2.g7681.t1">
    <property type="protein sequence ID" value="PSU_v2.g7681.t1"/>
    <property type="gene ID" value="PSU_v2.g7681"/>
</dbReference>
<name>A0A914Z708_9BILA</name>
<accession>A0A914Z708</accession>
<organism evidence="1 2">
    <name type="scientific">Panagrolaimus superbus</name>
    <dbReference type="NCBI Taxonomy" id="310955"/>
    <lineage>
        <taxon>Eukaryota</taxon>
        <taxon>Metazoa</taxon>
        <taxon>Ecdysozoa</taxon>
        <taxon>Nematoda</taxon>
        <taxon>Chromadorea</taxon>
        <taxon>Rhabditida</taxon>
        <taxon>Tylenchina</taxon>
        <taxon>Panagrolaimomorpha</taxon>
        <taxon>Panagrolaimoidea</taxon>
        <taxon>Panagrolaimidae</taxon>
        <taxon>Panagrolaimus</taxon>
    </lineage>
</organism>
<evidence type="ECO:0000313" key="1">
    <source>
        <dbReference type="Proteomes" id="UP000887577"/>
    </source>
</evidence>
<dbReference type="AlphaFoldDB" id="A0A914Z708"/>
<proteinExistence type="predicted"/>
<reference evidence="2" key="1">
    <citation type="submission" date="2022-11" db="UniProtKB">
        <authorList>
            <consortium name="WormBaseParasite"/>
        </authorList>
    </citation>
    <scope>IDENTIFICATION</scope>
</reference>